<proteinExistence type="predicted"/>
<evidence type="ECO:0000313" key="5">
    <source>
        <dbReference type="EMBL" id="KAK1790529.1"/>
    </source>
</evidence>
<dbReference type="PROSITE" id="PS01177">
    <property type="entry name" value="ANAPHYLATOXIN_1"/>
    <property type="match status" value="1"/>
</dbReference>
<sequence>MLPLPMYPTPLPAGNASTPLCHARLVQKHCCEAAVQDGICAKGITAAKRPGACELSSFQGDLWEVKTAKLYVSTSALHVFFCTHTCRAPAGYLPLAQMCCECCELGMLMQKEARDCELPIALSTPCWATARACCQDGHRGPALPATPGKGARFFSA</sequence>
<name>A0AAD8Z190_9TELE</name>
<dbReference type="InterPro" id="IPR000020">
    <property type="entry name" value="Anaphylatoxin/fibulin"/>
</dbReference>
<dbReference type="EMBL" id="JAROKS010000021">
    <property type="protein sequence ID" value="KAK1790529.1"/>
    <property type="molecule type" value="Genomic_DNA"/>
</dbReference>
<dbReference type="AlphaFoldDB" id="A0AAD8Z190"/>
<evidence type="ECO:0000313" key="6">
    <source>
        <dbReference type="Proteomes" id="UP001239994"/>
    </source>
</evidence>
<accession>A0AAD8Z190</accession>
<keyword evidence="3" id="KW-1015">Disulfide bond</keyword>
<keyword evidence="2" id="KW-0964">Secreted</keyword>
<keyword evidence="6" id="KW-1185">Reference proteome</keyword>
<dbReference type="Proteomes" id="UP001239994">
    <property type="component" value="Unassembled WGS sequence"/>
</dbReference>
<organism evidence="5 6">
    <name type="scientific">Electrophorus voltai</name>
    <dbReference type="NCBI Taxonomy" id="2609070"/>
    <lineage>
        <taxon>Eukaryota</taxon>
        <taxon>Metazoa</taxon>
        <taxon>Chordata</taxon>
        <taxon>Craniata</taxon>
        <taxon>Vertebrata</taxon>
        <taxon>Euteleostomi</taxon>
        <taxon>Actinopterygii</taxon>
        <taxon>Neopterygii</taxon>
        <taxon>Teleostei</taxon>
        <taxon>Ostariophysi</taxon>
        <taxon>Gymnotiformes</taxon>
        <taxon>Gymnotoidei</taxon>
        <taxon>Gymnotidae</taxon>
        <taxon>Electrophorus</taxon>
    </lineage>
</organism>
<evidence type="ECO:0000256" key="2">
    <source>
        <dbReference type="ARBA" id="ARBA00022525"/>
    </source>
</evidence>
<comment type="caution">
    <text evidence="5">The sequence shown here is derived from an EMBL/GenBank/DDBJ whole genome shotgun (WGS) entry which is preliminary data.</text>
</comment>
<reference evidence="5" key="1">
    <citation type="submission" date="2023-03" db="EMBL/GenBank/DDBJ databases">
        <title>Electrophorus voltai genome.</title>
        <authorList>
            <person name="Bian C."/>
        </authorList>
    </citation>
    <scope>NUCLEOTIDE SEQUENCE</scope>
    <source>
        <strain evidence="5">CB-2022</strain>
        <tissue evidence="5">Muscle</tissue>
    </source>
</reference>
<evidence type="ECO:0000259" key="4">
    <source>
        <dbReference type="PROSITE" id="PS01177"/>
    </source>
</evidence>
<evidence type="ECO:0000256" key="3">
    <source>
        <dbReference type="ARBA" id="ARBA00023157"/>
    </source>
</evidence>
<gene>
    <name evidence="5" type="ORF">P4O66_014411</name>
</gene>
<dbReference type="GO" id="GO:0005576">
    <property type="term" value="C:extracellular region"/>
    <property type="evidence" value="ECO:0007669"/>
    <property type="project" value="UniProtKB-SubCell"/>
</dbReference>
<feature type="domain" description="Anaphylatoxin-like" evidence="4">
    <location>
        <begin position="102"/>
        <end position="134"/>
    </location>
</feature>
<evidence type="ECO:0000256" key="1">
    <source>
        <dbReference type="ARBA" id="ARBA00004613"/>
    </source>
</evidence>
<protein>
    <recommendedName>
        <fullName evidence="4">Anaphylatoxin-like domain-containing protein</fullName>
    </recommendedName>
</protein>
<comment type="subcellular location">
    <subcellularLocation>
        <location evidence="1">Secreted</location>
    </subcellularLocation>
</comment>